<sequence>MRTEPQKTREEPAAIHARQSDKSGTASRLRVHSEKGSLSSTTGPSDVCAPAVSKVPHPVLQNQDILLAIFSQARARAEHEQVPYDSVAKCARVSQAFREPALQVLWERLSSILPLLRLLAPNFRTIDGGHEAQDRMSVRQYNAYVSGLSPALQPHILTGHIHLLQVLRDIPDSKQWARFCEYARRVRVLHHDGTANVVLKPRYGHRNSTVSDYSSSSESEPDPDADSVHEFDNQNNPDVEGAFNHEHGVNSGANVGHEEDEDTATDFYEDTEDGSDQDSESLFDLSGATYIFPSVWYHLRRLTAGQPLLPTLRELDWTTEPDQTEIFMLVGPCLERLHLRFNPMHPFTDHEYNATLPLLVRNIISLAPSLKHFAITTRAMSTVCSVLPEVHRMSKLRTLALDTGPPTGLSLNARSLRDARLDTLEDLESLTIGFRVLDDVLDADAIITLPVLRVLKVVDYAGNIGAYKLFNVPALRALEVTVCLPAHIPETYSALSAALARHFPAVTSISLAFQSLAPDSATLPMVPFSLLDVMQPLLGLPDIRVFSFLADSRTRVSFPSAELHALLRSWPLLLTLSVIVPLPGATPPSLVPEMPGVSALVDAARNHTELTILHLNCLKITQEELDAALLDGPDTHAEVQLSAPRAGSKLEVLTVAHMTNDRGKCVRPNHGRLLSRFAAVVDRLFPRLDLERCLQERPTWLKEEHWAWKRVLDEIAKLQG</sequence>
<feature type="region of interest" description="Disordered" evidence="1">
    <location>
        <begin position="1"/>
        <end position="49"/>
    </location>
</feature>
<evidence type="ECO:0000313" key="2">
    <source>
        <dbReference type="EMBL" id="OJT04003.1"/>
    </source>
</evidence>
<feature type="region of interest" description="Disordered" evidence="1">
    <location>
        <begin position="207"/>
        <end position="260"/>
    </location>
</feature>
<proteinExistence type="predicted"/>
<dbReference type="OrthoDB" id="2663142at2759"/>
<dbReference type="InterPro" id="IPR032675">
    <property type="entry name" value="LRR_dom_sf"/>
</dbReference>
<dbReference type="OMA" id="RFCEYAR"/>
<evidence type="ECO:0000256" key="1">
    <source>
        <dbReference type="SAM" id="MobiDB-lite"/>
    </source>
</evidence>
<feature type="compositionally biased region" description="Basic and acidic residues" evidence="1">
    <location>
        <begin position="1"/>
        <end position="21"/>
    </location>
</feature>
<protein>
    <submittedName>
        <fullName evidence="2">Uncharacterized protein</fullName>
    </submittedName>
</protein>
<dbReference type="Gene3D" id="3.80.10.10">
    <property type="entry name" value="Ribonuclease Inhibitor"/>
    <property type="match status" value="1"/>
</dbReference>
<keyword evidence="3" id="KW-1185">Reference proteome</keyword>
<organism evidence="2 3">
    <name type="scientific">Trametes pubescens</name>
    <name type="common">White-rot fungus</name>
    <dbReference type="NCBI Taxonomy" id="154538"/>
    <lineage>
        <taxon>Eukaryota</taxon>
        <taxon>Fungi</taxon>
        <taxon>Dikarya</taxon>
        <taxon>Basidiomycota</taxon>
        <taxon>Agaricomycotina</taxon>
        <taxon>Agaricomycetes</taxon>
        <taxon>Polyporales</taxon>
        <taxon>Polyporaceae</taxon>
        <taxon>Trametes</taxon>
    </lineage>
</organism>
<gene>
    <name evidence="2" type="ORF">TRAPUB_5332</name>
</gene>
<reference evidence="2 3" key="1">
    <citation type="submission" date="2016-10" db="EMBL/GenBank/DDBJ databases">
        <title>Genome sequence of the basidiomycete white-rot fungus Trametes pubescens.</title>
        <authorList>
            <person name="Makela M.R."/>
            <person name="Granchi Z."/>
            <person name="Peng M."/>
            <person name="De Vries R.P."/>
            <person name="Grigoriev I."/>
            <person name="Riley R."/>
            <person name="Hilden K."/>
        </authorList>
    </citation>
    <scope>NUCLEOTIDE SEQUENCE [LARGE SCALE GENOMIC DNA]</scope>
    <source>
        <strain evidence="2 3">FBCC735</strain>
    </source>
</reference>
<name>A0A1M2V906_TRAPU</name>
<dbReference type="Proteomes" id="UP000184267">
    <property type="component" value="Unassembled WGS sequence"/>
</dbReference>
<comment type="caution">
    <text evidence="2">The sequence shown here is derived from an EMBL/GenBank/DDBJ whole genome shotgun (WGS) entry which is preliminary data.</text>
</comment>
<dbReference type="EMBL" id="MNAD01001565">
    <property type="protein sequence ID" value="OJT04003.1"/>
    <property type="molecule type" value="Genomic_DNA"/>
</dbReference>
<dbReference type="AlphaFoldDB" id="A0A1M2V906"/>
<evidence type="ECO:0000313" key="3">
    <source>
        <dbReference type="Proteomes" id="UP000184267"/>
    </source>
</evidence>
<accession>A0A1M2V906</accession>